<dbReference type="PROSITE" id="PS50011">
    <property type="entry name" value="PROTEIN_KINASE_DOM"/>
    <property type="match status" value="1"/>
</dbReference>
<dbReference type="GO" id="GO:0004672">
    <property type="term" value="F:protein kinase activity"/>
    <property type="evidence" value="ECO:0007669"/>
    <property type="project" value="InterPro"/>
</dbReference>
<dbReference type="InterPro" id="IPR001245">
    <property type="entry name" value="Ser-Thr/Tyr_kinase_cat_dom"/>
</dbReference>
<dbReference type="PANTHER" id="PTHR48007:SF22">
    <property type="entry name" value="PROTEIN STRUBBELIG-RECEPTOR FAMILY 3-LIKE ISOFORM X1"/>
    <property type="match status" value="1"/>
</dbReference>
<dbReference type="Gene3D" id="3.30.200.20">
    <property type="entry name" value="Phosphorylase Kinase, domain 1"/>
    <property type="match status" value="1"/>
</dbReference>
<feature type="region of interest" description="Disordered" evidence="9">
    <location>
        <begin position="770"/>
        <end position="791"/>
    </location>
</feature>
<evidence type="ECO:0000313" key="15">
    <source>
        <dbReference type="RefSeq" id="XP_039114012.1"/>
    </source>
</evidence>
<dbReference type="RefSeq" id="XP_039114012.1">
    <property type="nucleotide sequence ID" value="XM_039258078.1"/>
</dbReference>
<feature type="region of interest" description="Disordered" evidence="9">
    <location>
        <begin position="248"/>
        <end position="294"/>
    </location>
</feature>
<evidence type="ECO:0000256" key="5">
    <source>
        <dbReference type="ARBA" id="ARBA00022737"/>
    </source>
</evidence>
<evidence type="ECO:0000256" key="1">
    <source>
        <dbReference type="ARBA" id="ARBA00004370"/>
    </source>
</evidence>
<dbReference type="InterPro" id="IPR013210">
    <property type="entry name" value="LRR_N_plant-typ"/>
</dbReference>
<evidence type="ECO:0000256" key="8">
    <source>
        <dbReference type="ARBA" id="ARBA00023170"/>
    </source>
</evidence>
<dbReference type="SUPFAM" id="SSF52058">
    <property type="entry name" value="L domain-like"/>
    <property type="match status" value="1"/>
</dbReference>
<proteinExistence type="predicted"/>
<sequence length="791" mass="87493">MNKRNLWVITCAAVGLMLMLSMRFSLAYTNDQDVYAINNLYSALGSPPLPGWVPNGGDPCTESWQGVQCIGSNITAMYVHRILNGANLGGDLGDKLQNFTSIVTIDLSNNNIGGSIPENLPSTMSKFFLAANQFTGSIPKSLAELALLSDMSVNENHLTGELPDAFQSLTGLINLDLSSNNLSGQLPPSMGSLSSITTLHIQNNQLSGTLDVLQDLPLKDLNIENNLFSGPIPEKLLNIPNFKNGGNPFNTSIAPSPTLSSPPLSPPGASAPETMPKNSSDGPADQNGSPPRKNKKVSALKVIGFVVLGVCVVIVAVLMVMYCMSKYQDRKSKHEAIPKRREERIHERPKDPKIYQERNLIGEERIHERPKDPKIYQERNMMVGKNPKGQKEKVQERSKHPINHGNLIEPNRKMEKAPPEAAETLNRDHEIDIAGTEMLELPPLPEKVIVNPRVPAESITKPPSLDLLPPTSVTSFSVASLQQYTGSFREENVISDGRFGKTYLAELPDRKLLAVLKLDNANSNMPVDDFLELVLAISELRHPNITELVGYCAEFGQRLLVYNYFSKRTLHDVLHGGDDLKRKLSWDARIKIALQSAKVLEYLHEACQPPVIHQNFEPANVLLDDKLAVRVSECGMASLVSSNSVTQLSGRIRSLFSYEAPELNESGSFTDRSDVYSFGVVMLELLTGRLPYDSSLPRPEQHLVRWASSQLHDINALSRMVDPSIDKKYPIKSLSRFADIISRCIQRGPEFRPLMSQVVQDLKLVVEESRNRSIGEDPMGQASTFKDEDGQ</sequence>
<keyword evidence="13" id="KW-1185">Reference proteome</keyword>
<dbReference type="FunFam" id="1.10.510.10:FF:000095">
    <property type="entry name" value="protein STRUBBELIG-RECEPTOR FAMILY 8"/>
    <property type="match status" value="1"/>
</dbReference>
<feature type="transmembrane region" description="Helical" evidence="10">
    <location>
        <begin position="302"/>
        <end position="324"/>
    </location>
</feature>
<gene>
    <name evidence="14 15" type="primary">LOC120249534</name>
</gene>
<accession>A0AB40AGH9</accession>
<dbReference type="AlphaFoldDB" id="A0AB40AGH9"/>
<dbReference type="SUPFAM" id="SSF56112">
    <property type="entry name" value="Protein kinase-like (PK-like)"/>
    <property type="match status" value="1"/>
</dbReference>
<keyword evidence="5" id="KW-0677">Repeat</keyword>
<dbReference type="RefSeq" id="XP_039114011.1">
    <property type="nucleotide sequence ID" value="XM_039258077.1"/>
</dbReference>
<dbReference type="FunFam" id="3.80.10.10:FF:000062">
    <property type="entry name" value="protein STRUBBELIG-RECEPTOR FAMILY 3"/>
    <property type="match status" value="1"/>
</dbReference>
<evidence type="ECO:0000313" key="13">
    <source>
        <dbReference type="Proteomes" id="UP001515500"/>
    </source>
</evidence>
<dbReference type="InterPro" id="IPR001611">
    <property type="entry name" value="Leu-rich_rpt"/>
</dbReference>
<reference evidence="14 15" key="1">
    <citation type="submission" date="2025-04" db="UniProtKB">
        <authorList>
            <consortium name="RefSeq"/>
        </authorList>
    </citation>
    <scope>IDENTIFICATION</scope>
</reference>
<keyword evidence="2" id="KW-0433">Leucine-rich repeat</keyword>
<dbReference type="Pfam" id="PF00560">
    <property type="entry name" value="LRR_1"/>
    <property type="match status" value="2"/>
</dbReference>
<evidence type="ECO:0000256" key="11">
    <source>
        <dbReference type="SAM" id="SignalP"/>
    </source>
</evidence>
<evidence type="ECO:0000313" key="14">
    <source>
        <dbReference type="RefSeq" id="XP_039114011.1"/>
    </source>
</evidence>
<keyword evidence="4 11" id="KW-0732">Signal</keyword>
<dbReference type="InterPro" id="IPR000719">
    <property type="entry name" value="Prot_kinase_dom"/>
</dbReference>
<keyword evidence="8" id="KW-0675">Receptor</keyword>
<dbReference type="Pfam" id="PF07714">
    <property type="entry name" value="PK_Tyr_Ser-Thr"/>
    <property type="match status" value="1"/>
</dbReference>
<keyword evidence="6 10" id="KW-1133">Transmembrane helix</keyword>
<evidence type="ECO:0000256" key="10">
    <source>
        <dbReference type="SAM" id="Phobius"/>
    </source>
</evidence>
<dbReference type="GO" id="GO:0016020">
    <property type="term" value="C:membrane"/>
    <property type="evidence" value="ECO:0007669"/>
    <property type="project" value="UniProtKB-SubCell"/>
</dbReference>
<feature type="compositionally biased region" description="Basic and acidic residues" evidence="9">
    <location>
        <begin position="389"/>
        <end position="399"/>
    </location>
</feature>
<keyword evidence="7 10" id="KW-0472">Membrane</keyword>
<dbReference type="InterPro" id="IPR032675">
    <property type="entry name" value="LRR_dom_sf"/>
</dbReference>
<feature type="region of interest" description="Disordered" evidence="9">
    <location>
        <begin position="386"/>
        <end position="410"/>
    </location>
</feature>
<name>A0AB40AGH9_DIOCR</name>
<evidence type="ECO:0000256" key="9">
    <source>
        <dbReference type="SAM" id="MobiDB-lite"/>
    </source>
</evidence>
<feature type="compositionally biased region" description="Low complexity" evidence="9">
    <location>
        <begin position="251"/>
        <end position="272"/>
    </location>
</feature>
<feature type="compositionally biased region" description="Polar residues" evidence="9">
    <location>
        <begin position="276"/>
        <end position="289"/>
    </location>
</feature>
<dbReference type="Gene3D" id="3.80.10.10">
    <property type="entry name" value="Ribonuclease Inhibitor"/>
    <property type="match status" value="1"/>
</dbReference>
<dbReference type="Proteomes" id="UP001515500">
    <property type="component" value="Chromosome 19"/>
</dbReference>
<evidence type="ECO:0000256" key="4">
    <source>
        <dbReference type="ARBA" id="ARBA00022729"/>
    </source>
</evidence>
<dbReference type="FunFam" id="3.30.200.20:FF:000125">
    <property type="entry name" value="Protein STRUBBELIG-RECEPTOR FAMILY 8"/>
    <property type="match status" value="1"/>
</dbReference>
<evidence type="ECO:0000256" key="7">
    <source>
        <dbReference type="ARBA" id="ARBA00023136"/>
    </source>
</evidence>
<dbReference type="Pfam" id="PF08263">
    <property type="entry name" value="LRRNT_2"/>
    <property type="match status" value="1"/>
</dbReference>
<dbReference type="GO" id="GO:0005524">
    <property type="term" value="F:ATP binding"/>
    <property type="evidence" value="ECO:0007669"/>
    <property type="project" value="InterPro"/>
</dbReference>
<dbReference type="InterPro" id="IPR011009">
    <property type="entry name" value="Kinase-like_dom_sf"/>
</dbReference>
<dbReference type="Gene3D" id="1.10.510.10">
    <property type="entry name" value="Transferase(Phosphotransferase) domain 1"/>
    <property type="match status" value="1"/>
</dbReference>
<evidence type="ECO:0000256" key="6">
    <source>
        <dbReference type="ARBA" id="ARBA00022989"/>
    </source>
</evidence>
<feature type="signal peptide" evidence="11">
    <location>
        <begin position="1"/>
        <end position="27"/>
    </location>
</feature>
<protein>
    <submittedName>
        <fullName evidence="14 15">Protein STRUBBELIG-RECEPTOR FAMILY 3 isoform X1</fullName>
    </submittedName>
</protein>
<dbReference type="PANTHER" id="PTHR48007">
    <property type="entry name" value="LEUCINE-RICH REPEAT RECEPTOR-LIKE PROTEIN KINASE PXC1"/>
    <property type="match status" value="1"/>
</dbReference>
<keyword evidence="3 10" id="KW-0812">Transmembrane</keyword>
<dbReference type="InterPro" id="IPR046959">
    <property type="entry name" value="PRK1-6/SRF4-like"/>
</dbReference>
<evidence type="ECO:0000256" key="3">
    <source>
        <dbReference type="ARBA" id="ARBA00022692"/>
    </source>
</evidence>
<dbReference type="GeneID" id="120249534"/>
<evidence type="ECO:0000259" key="12">
    <source>
        <dbReference type="PROSITE" id="PS50011"/>
    </source>
</evidence>
<evidence type="ECO:0000256" key="2">
    <source>
        <dbReference type="ARBA" id="ARBA00022614"/>
    </source>
</evidence>
<comment type="subcellular location">
    <subcellularLocation>
        <location evidence="1">Membrane</location>
    </subcellularLocation>
</comment>
<feature type="chain" id="PRO_5044720485" evidence="11">
    <location>
        <begin position="28"/>
        <end position="791"/>
    </location>
</feature>
<organism evidence="13 15">
    <name type="scientific">Dioscorea cayennensis subsp. rotundata</name>
    <name type="common">White Guinea yam</name>
    <name type="synonym">Dioscorea rotundata</name>
    <dbReference type="NCBI Taxonomy" id="55577"/>
    <lineage>
        <taxon>Eukaryota</taxon>
        <taxon>Viridiplantae</taxon>
        <taxon>Streptophyta</taxon>
        <taxon>Embryophyta</taxon>
        <taxon>Tracheophyta</taxon>
        <taxon>Spermatophyta</taxon>
        <taxon>Magnoliopsida</taxon>
        <taxon>Liliopsida</taxon>
        <taxon>Dioscoreales</taxon>
        <taxon>Dioscoreaceae</taxon>
        <taxon>Dioscorea</taxon>
    </lineage>
</organism>
<feature type="domain" description="Protein kinase" evidence="12">
    <location>
        <begin position="488"/>
        <end position="764"/>
    </location>
</feature>